<dbReference type="PANTHER" id="PTHR34365:SF7">
    <property type="entry name" value="GLYCINE-RICH DOMAIN-CONTAINING PROTEIN 1"/>
    <property type="match status" value="1"/>
</dbReference>
<dbReference type="Pfam" id="PF07173">
    <property type="entry name" value="GRDP-like"/>
    <property type="match status" value="1"/>
</dbReference>
<evidence type="ECO:0000313" key="2">
    <source>
        <dbReference type="EMBL" id="KAJ8299322.1"/>
    </source>
</evidence>
<dbReference type="Proteomes" id="UP001217089">
    <property type="component" value="Unassembled WGS sequence"/>
</dbReference>
<gene>
    <name evidence="2" type="ORF">KUTeg_023382</name>
</gene>
<name>A0ABQ9E6Z9_TEGGR</name>
<comment type="caution">
    <text evidence="2">The sequence shown here is derived from an EMBL/GenBank/DDBJ whole genome shotgun (WGS) entry which is preliminary data.</text>
</comment>
<accession>A0ABQ9E6Z9</accession>
<feature type="region of interest" description="Disordered" evidence="1">
    <location>
        <begin position="771"/>
        <end position="803"/>
    </location>
</feature>
<keyword evidence="3" id="KW-1185">Reference proteome</keyword>
<dbReference type="PANTHER" id="PTHR34365">
    <property type="entry name" value="ENOLASE (DUF1399)"/>
    <property type="match status" value="1"/>
</dbReference>
<evidence type="ECO:0000313" key="3">
    <source>
        <dbReference type="Proteomes" id="UP001217089"/>
    </source>
</evidence>
<dbReference type="EMBL" id="JARBDR010000921">
    <property type="protein sequence ID" value="KAJ8299322.1"/>
    <property type="molecule type" value="Genomic_DNA"/>
</dbReference>
<dbReference type="InterPro" id="IPR009836">
    <property type="entry name" value="GRDP-like"/>
</dbReference>
<sequence length="803" mass="89182">MDVDNYQFGVDLEEAALNEINFLKNVNKYPGLYGGPLVKRAIHSTKTSNDFHIKGHKYLKFVVLLPYEYYWLPLCALEDSGKTLTAPLDIEWIWHCHMLSPKSYVNDCKHLVGKVIDNKVNSPKEKSIGLALTREKWLVKYPNEPFELDLTHSEFVANNYISKSSYNLEKAVHRQQAFYYQVSLPHYRDKQFLKACVKRYKKFLKLKQQNRKTFIVPCYDIDLIWHTHQLHPHVYKQDTEKILGEIFHHDDSVNDRTPGSKLDVSDRNTRMLWKECFNEHFAMSGAMFRGEPPTGKLVPVPEFDMFRICSKTATFELQEVELYNMSGSIKDICGIKFSADFSSGLSLELLKLKKPNKYGMWTKDKHKMEPYDLETCHCNLITVRIYESKGMFGSKHLKSSGEFAVDPLLINCSTVNERAYQTTNILLSDKSYLKLVHAITVTELGLCMLKLQPESYHNCVMPEAVEQMWGPVPLPHLPENVQNECAVASHKVKSPRGEVVFTCRVIHSLPLLMSVVQIYYHDQLSVVCHLIGSDQLPKPNQANKPESCVTLDPTQGERAVLIKNNKGDWGIMTGRWTGVCKGVPGVKGTKHTKGKPGKPGNPGYLHVKLFKFSTNEWTDLSLESSFKREDFKFSFDGIKVNMETGDITMHPKTAAEKLGVAFSIVLLQILCQPRPKEWKPGDSLDIRTVGGKKMNFISVEGIGLMVAFDWDEINDWDDLNEIYDNGADDPGGCGGCGGCGGGDTGGGWGGFGGDQGGDGGGYGDDGGGGGGIFGGNDGGDGGGMFGGDGGGAFGGDGGGGGES</sequence>
<organism evidence="2 3">
    <name type="scientific">Tegillarca granosa</name>
    <name type="common">Malaysian cockle</name>
    <name type="synonym">Anadara granosa</name>
    <dbReference type="NCBI Taxonomy" id="220873"/>
    <lineage>
        <taxon>Eukaryota</taxon>
        <taxon>Metazoa</taxon>
        <taxon>Spiralia</taxon>
        <taxon>Lophotrochozoa</taxon>
        <taxon>Mollusca</taxon>
        <taxon>Bivalvia</taxon>
        <taxon>Autobranchia</taxon>
        <taxon>Pteriomorphia</taxon>
        <taxon>Arcoida</taxon>
        <taxon>Arcoidea</taxon>
        <taxon>Arcidae</taxon>
        <taxon>Tegillarca</taxon>
    </lineage>
</organism>
<protein>
    <submittedName>
        <fullName evidence="2">Uncharacterized protein</fullName>
    </submittedName>
</protein>
<proteinExistence type="predicted"/>
<evidence type="ECO:0000256" key="1">
    <source>
        <dbReference type="SAM" id="MobiDB-lite"/>
    </source>
</evidence>
<reference evidence="2 3" key="1">
    <citation type="submission" date="2022-12" db="EMBL/GenBank/DDBJ databases">
        <title>Chromosome-level genome of Tegillarca granosa.</title>
        <authorList>
            <person name="Kim J."/>
        </authorList>
    </citation>
    <scope>NUCLEOTIDE SEQUENCE [LARGE SCALE GENOMIC DNA]</scope>
    <source>
        <strain evidence="2">Teg-2019</strain>
        <tissue evidence="2">Adductor muscle</tissue>
    </source>
</reference>